<dbReference type="SMART" id="SM01199">
    <property type="entry name" value="FDF"/>
    <property type="match status" value="1"/>
</dbReference>
<dbReference type="AlphaFoldDB" id="E9FS27"/>
<protein>
    <recommendedName>
        <fullName evidence="3">Enhancer of mRNA-decapping protein 3</fullName>
    </recommendedName>
</protein>
<dbReference type="InterPro" id="IPR036652">
    <property type="entry name" value="YjeF_N_dom_sf"/>
</dbReference>
<dbReference type="FunCoup" id="E9FS27">
    <property type="interactions" value="1234"/>
</dbReference>
<dbReference type="PROSITE" id="PS51385">
    <property type="entry name" value="YJEF_N"/>
    <property type="match status" value="1"/>
</dbReference>
<dbReference type="InterPro" id="IPR025762">
    <property type="entry name" value="DFDF"/>
</dbReference>
<evidence type="ECO:0000256" key="4">
    <source>
        <dbReference type="ARBA" id="ARBA00022490"/>
    </source>
</evidence>
<dbReference type="Pfam" id="PF03853">
    <property type="entry name" value="YjeF_N"/>
    <property type="match status" value="1"/>
</dbReference>
<dbReference type="FunFam" id="2.30.30.100:FF:000026">
    <property type="entry name" value="Enhancer of mRNA-decapping protein 3"/>
    <property type="match status" value="1"/>
</dbReference>
<dbReference type="SMART" id="SM01271">
    <property type="entry name" value="LSM14"/>
    <property type="match status" value="1"/>
</dbReference>
<evidence type="ECO:0000256" key="2">
    <source>
        <dbReference type="ARBA" id="ARBA00006610"/>
    </source>
</evidence>
<dbReference type="InterPro" id="IPR019050">
    <property type="entry name" value="FDF_dom"/>
</dbReference>
<dbReference type="KEGG" id="dpx:DAPPUDRAFT_300044"/>
<keyword evidence="4" id="KW-0963">Cytoplasm</keyword>
<dbReference type="GO" id="GO:0000932">
    <property type="term" value="C:P-body"/>
    <property type="evidence" value="ECO:0000318"/>
    <property type="project" value="GO_Central"/>
</dbReference>
<dbReference type="InterPro" id="IPR034107">
    <property type="entry name" value="Lsm16_N"/>
</dbReference>
<evidence type="ECO:0000259" key="7">
    <source>
        <dbReference type="PROSITE" id="PS51512"/>
    </source>
</evidence>
<dbReference type="InterPro" id="IPR025609">
    <property type="entry name" value="Lsm14-like_N"/>
</dbReference>
<dbReference type="InterPro" id="IPR004443">
    <property type="entry name" value="YjeF_N_dom"/>
</dbReference>
<dbReference type="GO" id="GO:0031087">
    <property type="term" value="P:deadenylation-independent decapping of nuclear-transcribed mRNA"/>
    <property type="evidence" value="ECO:0000318"/>
    <property type="project" value="GO_Central"/>
</dbReference>
<dbReference type="Proteomes" id="UP000000305">
    <property type="component" value="Unassembled WGS sequence"/>
</dbReference>
<reference evidence="8 9" key="1">
    <citation type="journal article" date="2011" name="Science">
        <title>The ecoresponsive genome of Daphnia pulex.</title>
        <authorList>
            <person name="Colbourne J.K."/>
            <person name="Pfrender M.E."/>
            <person name="Gilbert D."/>
            <person name="Thomas W.K."/>
            <person name="Tucker A."/>
            <person name="Oakley T.H."/>
            <person name="Tokishita S."/>
            <person name="Aerts A."/>
            <person name="Arnold G.J."/>
            <person name="Basu M.K."/>
            <person name="Bauer D.J."/>
            <person name="Caceres C.E."/>
            <person name="Carmel L."/>
            <person name="Casola C."/>
            <person name="Choi J.H."/>
            <person name="Detter J.C."/>
            <person name="Dong Q."/>
            <person name="Dusheyko S."/>
            <person name="Eads B.D."/>
            <person name="Frohlich T."/>
            <person name="Geiler-Samerotte K.A."/>
            <person name="Gerlach D."/>
            <person name="Hatcher P."/>
            <person name="Jogdeo S."/>
            <person name="Krijgsveld J."/>
            <person name="Kriventseva E.V."/>
            <person name="Kultz D."/>
            <person name="Laforsch C."/>
            <person name="Lindquist E."/>
            <person name="Lopez J."/>
            <person name="Manak J.R."/>
            <person name="Muller J."/>
            <person name="Pangilinan J."/>
            <person name="Patwardhan R.P."/>
            <person name="Pitluck S."/>
            <person name="Pritham E.J."/>
            <person name="Rechtsteiner A."/>
            <person name="Rho M."/>
            <person name="Rogozin I.B."/>
            <person name="Sakarya O."/>
            <person name="Salamov A."/>
            <person name="Schaack S."/>
            <person name="Shapiro H."/>
            <person name="Shiga Y."/>
            <person name="Skalitzky C."/>
            <person name="Smith Z."/>
            <person name="Souvorov A."/>
            <person name="Sung W."/>
            <person name="Tang Z."/>
            <person name="Tsuchiya D."/>
            <person name="Tu H."/>
            <person name="Vos H."/>
            <person name="Wang M."/>
            <person name="Wolf Y.I."/>
            <person name="Yamagata H."/>
            <person name="Yamada T."/>
            <person name="Ye Y."/>
            <person name="Shaw J.R."/>
            <person name="Andrews J."/>
            <person name="Crease T.J."/>
            <person name="Tang H."/>
            <person name="Lucas S.M."/>
            <person name="Robertson H.M."/>
            <person name="Bork P."/>
            <person name="Koonin E.V."/>
            <person name="Zdobnov E.M."/>
            <person name="Grigoriev I.V."/>
            <person name="Lynch M."/>
            <person name="Boore J.L."/>
        </authorList>
    </citation>
    <scope>NUCLEOTIDE SEQUENCE [LARGE SCALE GENOMIC DNA]</scope>
</reference>
<sequence>MSGKYLGSYVTVDCGELFGCYQGQVSNVDTLNQTLTLKDVWKNGLKSSIDDVTLLAKDILSLAIIPSPKDDKIGNRAEVEHLESQRNKNKTSARDSPRKFDGYGSSSSQPAPPDTPNKINKMKGRVGKDDVCFGTDVNMEKDFDFETNLALFDKKTVMGEIQSGKQQGPPLGPGARTVSNFRHDENVLETLPPTYRQIHLPSPSTKEFLTDTGLVVPSASPELRKAMQDSMEKLGISVERRSESIARAVAEVALHFVGGPHRLTPKNSHQKPVVVALCGNHPEAAGAVCAARHLATLGVQTVVYLQTLTVSHYLKKEIELYKLTGQSVINNEKHLPSVSVDLIVASLLPPTWGGGDEISKMKGIIEWANKQRAPTMAIDQPPSAVINATPWLDVKCTLSADLPLAYGDRDGKLYLYSLSTPRKIFQSLGIEYDSPFGSKFVITLHESC</sequence>
<accession>E9FS27</accession>
<name>E9FS27_DAPPU</name>
<dbReference type="PANTHER" id="PTHR13612:SF0">
    <property type="entry name" value="ENHANCER OF MRNA-DECAPPING PROTEIN 3"/>
    <property type="match status" value="1"/>
</dbReference>
<dbReference type="FunFam" id="3.40.50.10260:FF:000009">
    <property type="entry name" value="AGAP003131-PA"/>
    <property type="match status" value="1"/>
</dbReference>
<comment type="subcellular location">
    <subcellularLocation>
        <location evidence="1">Cytoplasm</location>
        <location evidence="1">P-body</location>
    </subcellularLocation>
</comment>
<dbReference type="eggNOG" id="KOG2585">
    <property type="taxonomic scope" value="Eukaryota"/>
</dbReference>
<dbReference type="PhylomeDB" id="E9FS27"/>
<evidence type="ECO:0000256" key="5">
    <source>
        <dbReference type="SAM" id="MobiDB-lite"/>
    </source>
</evidence>
<evidence type="ECO:0000259" key="6">
    <source>
        <dbReference type="PROSITE" id="PS51385"/>
    </source>
</evidence>
<feature type="region of interest" description="Disordered" evidence="5">
    <location>
        <begin position="80"/>
        <end position="124"/>
    </location>
</feature>
<dbReference type="STRING" id="6669.E9FS27"/>
<dbReference type="OMA" id="NHQWPKI"/>
<evidence type="ECO:0000313" key="8">
    <source>
        <dbReference type="EMBL" id="EFX90390.1"/>
    </source>
</evidence>
<dbReference type="Pfam" id="PF09532">
    <property type="entry name" value="FDF"/>
    <property type="match status" value="1"/>
</dbReference>
<comment type="similarity">
    <text evidence="2">Belongs to the EDC3 family.</text>
</comment>
<dbReference type="GO" id="GO:0003729">
    <property type="term" value="F:mRNA binding"/>
    <property type="evidence" value="ECO:0000318"/>
    <property type="project" value="GO_Central"/>
</dbReference>
<proteinExistence type="inferred from homology"/>
<evidence type="ECO:0000256" key="3">
    <source>
        <dbReference type="ARBA" id="ARBA00015797"/>
    </source>
</evidence>
<dbReference type="PROSITE" id="PS51512">
    <property type="entry name" value="DFDF"/>
    <property type="match status" value="1"/>
</dbReference>
<dbReference type="Gene3D" id="3.40.50.10260">
    <property type="entry name" value="YjeF N-terminal domain"/>
    <property type="match status" value="1"/>
</dbReference>
<feature type="domain" description="YjeF N-terminal" evidence="6">
    <location>
        <begin position="223"/>
        <end position="426"/>
    </location>
</feature>
<feature type="compositionally biased region" description="Basic and acidic residues" evidence="5">
    <location>
        <begin position="80"/>
        <end position="101"/>
    </location>
</feature>
<dbReference type="EMBL" id="GL732523">
    <property type="protein sequence ID" value="EFX90390.1"/>
    <property type="molecule type" value="Genomic_DNA"/>
</dbReference>
<evidence type="ECO:0000313" key="9">
    <source>
        <dbReference type="Proteomes" id="UP000000305"/>
    </source>
</evidence>
<dbReference type="SUPFAM" id="SSF64153">
    <property type="entry name" value="YjeF N-terminal domain-like"/>
    <property type="match status" value="1"/>
</dbReference>
<dbReference type="PANTHER" id="PTHR13612">
    <property type="entry name" value="ENHANCER OF MRNA-DECAPPING PROTEIN 3"/>
    <property type="match status" value="1"/>
</dbReference>
<evidence type="ECO:0000256" key="1">
    <source>
        <dbReference type="ARBA" id="ARBA00004201"/>
    </source>
</evidence>
<dbReference type="GO" id="GO:0033962">
    <property type="term" value="P:P-body assembly"/>
    <property type="evidence" value="ECO:0000318"/>
    <property type="project" value="GO_Central"/>
</dbReference>
<dbReference type="HOGENOM" id="CLU_026194_0_0_1"/>
<gene>
    <name evidence="8" type="ORF">DAPPUDRAFT_300044</name>
</gene>
<dbReference type="OrthoDB" id="10030313at2759"/>
<dbReference type="CDD" id="cd01737">
    <property type="entry name" value="LSm16_N"/>
    <property type="match status" value="1"/>
</dbReference>
<organism evidence="8 9">
    <name type="scientific">Daphnia pulex</name>
    <name type="common">Water flea</name>
    <dbReference type="NCBI Taxonomy" id="6669"/>
    <lineage>
        <taxon>Eukaryota</taxon>
        <taxon>Metazoa</taxon>
        <taxon>Ecdysozoa</taxon>
        <taxon>Arthropoda</taxon>
        <taxon>Crustacea</taxon>
        <taxon>Branchiopoda</taxon>
        <taxon>Diplostraca</taxon>
        <taxon>Cladocera</taxon>
        <taxon>Anomopoda</taxon>
        <taxon>Daphniidae</taxon>
        <taxon>Daphnia</taxon>
    </lineage>
</organism>
<keyword evidence="9" id="KW-1185">Reference proteome</keyword>
<dbReference type="Gene3D" id="2.30.30.100">
    <property type="match status" value="1"/>
</dbReference>
<dbReference type="InParanoid" id="E9FS27"/>
<feature type="domain" description="DFDF" evidence="7">
    <location>
        <begin position="131"/>
        <end position="167"/>
    </location>
</feature>